<dbReference type="InterPro" id="IPR002925">
    <property type="entry name" value="Dienelactn_hydro"/>
</dbReference>
<gene>
    <name evidence="2" type="ORF">SAMN06265360_1108</name>
</gene>
<evidence type="ECO:0000313" key="3">
    <source>
        <dbReference type="Proteomes" id="UP000198348"/>
    </source>
</evidence>
<evidence type="ECO:0000313" key="2">
    <source>
        <dbReference type="EMBL" id="SNR55698.1"/>
    </source>
</evidence>
<dbReference type="InterPro" id="IPR029058">
    <property type="entry name" value="AB_hydrolase_fold"/>
</dbReference>
<keyword evidence="3" id="KW-1185">Reference proteome</keyword>
<dbReference type="PANTHER" id="PTHR43194">
    <property type="entry name" value="HYDROLASE ALPHA/BETA FOLD FAMILY"/>
    <property type="match status" value="1"/>
</dbReference>
<dbReference type="GO" id="GO:0016787">
    <property type="term" value="F:hydrolase activity"/>
    <property type="evidence" value="ECO:0007669"/>
    <property type="project" value="UniProtKB-KW"/>
</dbReference>
<dbReference type="PANTHER" id="PTHR43194:SF2">
    <property type="entry name" value="PEROXISOMAL MEMBRANE PROTEIN LPX1"/>
    <property type="match status" value="1"/>
</dbReference>
<accession>A0A238XAT6</accession>
<keyword evidence="2" id="KW-0378">Hydrolase</keyword>
<dbReference type="SUPFAM" id="SSF53474">
    <property type="entry name" value="alpha/beta-Hydrolases"/>
    <property type="match status" value="1"/>
</dbReference>
<dbReference type="RefSeq" id="WP_089301456.1">
    <property type="nucleotide sequence ID" value="NZ_FZNW01000010.1"/>
</dbReference>
<organism evidence="2 3">
    <name type="scientific">Haloechinothrix alba</name>
    <dbReference type="NCBI Taxonomy" id="664784"/>
    <lineage>
        <taxon>Bacteria</taxon>
        <taxon>Bacillati</taxon>
        <taxon>Actinomycetota</taxon>
        <taxon>Actinomycetes</taxon>
        <taxon>Pseudonocardiales</taxon>
        <taxon>Pseudonocardiaceae</taxon>
        <taxon>Haloechinothrix</taxon>
    </lineage>
</organism>
<dbReference type="OrthoDB" id="9810066at2"/>
<feature type="domain" description="Dienelactone hydrolase" evidence="1">
    <location>
        <begin position="18"/>
        <end position="195"/>
    </location>
</feature>
<dbReference type="Pfam" id="PF01738">
    <property type="entry name" value="DLH"/>
    <property type="match status" value="1"/>
</dbReference>
<reference evidence="2 3" key="1">
    <citation type="submission" date="2017-06" db="EMBL/GenBank/DDBJ databases">
        <authorList>
            <person name="Kim H.J."/>
            <person name="Triplett B.A."/>
        </authorList>
    </citation>
    <scope>NUCLEOTIDE SEQUENCE [LARGE SCALE GENOMIC DNA]</scope>
    <source>
        <strain evidence="2 3">DSM 45207</strain>
    </source>
</reference>
<sequence length="220" mass="23405">MTESLRFQVDGALLEGDLTLPDGAQGLVVFAHGSGSSRHSTRNKAVARPLQDRGLATLLFDLLHAEEEREDARTGRFRFDIALLTGRLIHVIDQVSTCDRTRGLSLGLFGASTGAAVALLAAARRPDLVSAVVSRGGRPDLAGEEARQVRAPTLLIVGGRDEHVLELNQEAARRLVAPHEVRVVPGATHLFEEAGALDQVADWAGEWFIGHGSGTRAAAG</sequence>
<dbReference type="InterPro" id="IPR050228">
    <property type="entry name" value="Carboxylesterase_BioH"/>
</dbReference>
<dbReference type="AlphaFoldDB" id="A0A238XAT6"/>
<name>A0A238XAT6_9PSEU</name>
<dbReference type="EMBL" id="FZNW01000010">
    <property type="protein sequence ID" value="SNR55698.1"/>
    <property type="molecule type" value="Genomic_DNA"/>
</dbReference>
<dbReference type="Proteomes" id="UP000198348">
    <property type="component" value="Unassembled WGS sequence"/>
</dbReference>
<evidence type="ECO:0000259" key="1">
    <source>
        <dbReference type="Pfam" id="PF01738"/>
    </source>
</evidence>
<dbReference type="Gene3D" id="3.40.50.1820">
    <property type="entry name" value="alpha/beta hydrolase"/>
    <property type="match status" value="1"/>
</dbReference>
<protein>
    <submittedName>
        <fullName evidence="2">Dienelactone hydrolase</fullName>
    </submittedName>
</protein>
<proteinExistence type="predicted"/>